<name>A0A545UDD6_9GAMM</name>
<feature type="domain" description="Zinc finger DksA/TraR C4-type" evidence="5">
    <location>
        <begin position="83"/>
        <end position="116"/>
    </location>
</feature>
<evidence type="ECO:0000313" key="7">
    <source>
        <dbReference type="Proteomes" id="UP000315439"/>
    </source>
</evidence>
<evidence type="ECO:0000256" key="3">
    <source>
        <dbReference type="ARBA" id="ARBA00022833"/>
    </source>
</evidence>
<dbReference type="PROSITE" id="PS51128">
    <property type="entry name" value="ZF_DKSA_2"/>
    <property type="match status" value="1"/>
</dbReference>
<dbReference type="PANTHER" id="PTHR33823">
    <property type="entry name" value="RNA POLYMERASE-BINDING TRANSCRIPTION FACTOR DKSA-RELATED"/>
    <property type="match status" value="1"/>
</dbReference>
<dbReference type="AlphaFoldDB" id="A0A545UDD6"/>
<protein>
    <submittedName>
        <fullName evidence="6">TraR/DksA family transcriptional regulator</fullName>
    </submittedName>
</protein>
<evidence type="ECO:0000259" key="5">
    <source>
        <dbReference type="Pfam" id="PF01258"/>
    </source>
</evidence>
<reference evidence="6 7" key="1">
    <citation type="submission" date="2019-07" db="EMBL/GenBank/DDBJ databases">
        <title>Draft genome for Aliikangiella sp. M105.</title>
        <authorList>
            <person name="Wang G."/>
        </authorList>
    </citation>
    <scope>NUCLEOTIDE SEQUENCE [LARGE SCALE GENOMIC DNA]</scope>
    <source>
        <strain evidence="6 7">M105</strain>
    </source>
</reference>
<dbReference type="OrthoDB" id="6064855at2"/>
<keyword evidence="7" id="KW-1185">Reference proteome</keyword>
<dbReference type="Proteomes" id="UP000315439">
    <property type="component" value="Unassembled WGS sequence"/>
</dbReference>
<gene>
    <name evidence="6" type="ORF">FLL46_11400</name>
</gene>
<keyword evidence="1" id="KW-0479">Metal-binding</keyword>
<dbReference type="PANTHER" id="PTHR33823:SF4">
    <property type="entry name" value="GENERAL STRESS PROTEIN 16O"/>
    <property type="match status" value="1"/>
</dbReference>
<dbReference type="Gene3D" id="1.20.120.910">
    <property type="entry name" value="DksA, coiled-coil domain"/>
    <property type="match status" value="1"/>
</dbReference>
<dbReference type="Pfam" id="PF01258">
    <property type="entry name" value="zf-dskA_traR"/>
    <property type="match status" value="1"/>
</dbReference>
<evidence type="ECO:0000256" key="1">
    <source>
        <dbReference type="ARBA" id="ARBA00022723"/>
    </source>
</evidence>
<dbReference type="PROSITE" id="PS01102">
    <property type="entry name" value="ZF_DKSA_1"/>
    <property type="match status" value="1"/>
</dbReference>
<keyword evidence="3" id="KW-0862">Zinc</keyword>
<evidence type="ECO:0000256" key="2">
    <source>
        <dbReference type="ARBA" id="ARBA00022771"/>
    </source>
</evidence>
<dbReference type="InterPro" id="IPR020458">
    <property type="entry name" value="Znf_DskA_TraR_CS"/>
</dbReference>
<dbReference type="EMBL" id="VIKS01000007">
    <property type="protein sequence ID" value="TQV87475.1"/>
    <property type="molecule type" value="Genomic_DNA"/>
</dbReference>
<dbReference type="GO" id="GO:0008270">
    <property type="term" value="F:zinc ion binding"/>
    <property type="evidence" value="ECO:0007669"/>
    <property type="project" value="UniProtKB-KW"/>
</dbReference>
<keyword evidence="2" id="KW-0863">Zinc-finger</keyword>
<dbReference type="InterPro" id="IPR000962">
    <property type="entry name" value="Znf_DskA_TraR"/>
</dbReference>
<comment type="caution">
    <text evidence="6">The sequence shown here is derived from an EMBL/GenBank/DDBJ whole genome shotgun (WGS) entry which is preliminary data.</text>
</comment>
<evidence type="ECO:0000256" key="4">
    <source>
        <dbReference type="PROSITE-ProRule" id="PRU00510"/>
    </source>
</evidence>
<sequence length="116" mass="13195">MFLSKKEKQKLKLSIKEQIITLQNQLSMAKESSKTVELDQSLAGRVSRIDAIQQQKMAQAGLNRTQQRINVLNKTIEQIDNEDFGYCEECGDEIGFSRLQIKPESTNCVACQQSKE</sequence>
<dbReference type="SUPFAM" id="SSF57716">
    <property type="entry name" value="Glucocorticoid receptor-like (DNA-binding domain)"/>
    <property type="match status" value="1"/>
</dbReference>
<organism evidence="6 7">
    <name type="scientific">Aliikangiella coralliicola</name>
    <dbReference type="NCBI Taxonomy" id="2592383"/>
    <lineage>
        <taxon>Bacteria</taxon>
        <taxon>Pseudomonadati</taxon>
        <taxon>Pseudomonadota</taxon>
        <taxon>Gammaproteobacteria</taxon>
        <taxon>Oceanospirillales</taxon>
        <taxon>Pleioneaceae</taxon>
        <taxon>Aliikangiella</taxon>
    </lineage>
</organism>
<feature type="zinc finger region" description="dksA C4-type" evidence="4">
    <location>
        <begin position="87"/>
        <end position="111"/>
    </location>
</feature>
<evidence type="ECO:0000313" key="6">
    <source>
        <dbReference type="EMBL" id="TQV87475.1"/>
    </source>
</evidence>
<accession>A0A545UDD6</accession>
<proteinExistence type="predicted"/>